<feature type="compositionally biased region" description="Basic and acidic residues" evidence="1">
    <location>
        <begin position="147"/>
        <end position="157"/>
    </location>
</feature>
<gene>
    <name evidence="2" type="ORF">DCL06_08270</name>
</gene>
<evidence type="ECO:0000313" key="2">
    <source>
        <dbReference type="EMBL" id="HAF72832.1"/>
    </source>
</evidence>
<dbReference type="Proteomes" id="UP000260925">
    <property type="component" value="Unassembled WGS sequence"/>
</dbReference>
<feature type="non-terminal residue" evidence="2">
    <location>
        <position position="1"/>
    </location>
</feature>
<comment type="caution">
    <text evidence="2">The sequence shown here is derived from an EMBL/GenBank/DDBJ whole genome shotgun (WGS) entry which is preliminary data.</text>
</comment>
<proteinExistence type="predicted"/>
<evidence type="ECO:0000313" key="3">
    <source>
        <dbReference type="Proteomes" id="UP000260925"/>
    </source>
</evidence>
<dbReference type="EMBL" id="DMDD01000192">
    <property type="protein sequence ID" value="HAF72832.1"/>
    <property type="molecule type" value="Genomic_DNA"/>
</dbReference>
<protein>
    <submittedName>
        <fullName evidence="2">Uncharacterized protein</fullName>
    </submittedName>
</protein>
<dbReference type="AlphaFoldDB" id="A0A3B9QV52"/>
<reference evidence="2 3" key="1">
    <citation type="journal article" date="2018" name="Nat. Biotechnol.">
        <title>A standardized bacterial taxonomy based on genome phylogeny substantially revises the tree of life.</title>
        <authorList>
            <person name="Parks D.H."/>
            <person name="Chuvochina M."/>
            <person name="Waite D.W."/>
            <person name="Rinke C."/>
            <person name="Skarshewski A."/>
            <person name="Chaumeil P.A."/>
            <person name="Hugenholtz P."/>
        </authorList>
    </citation>
    <scope>NUCLEOTIDE SEQUENCE [LARGE SCALE GENOMIC DNA]</scope>
    <source>
        <strain evidence="2">UBA9851</strain>
    </source>
</reference>
<evidence type="ECO:0000256" key="1">
    <source>
        <dbReference type="SAM" id="MobiDB-lite"/>
    </source>
</evidence>
<feature type="region of interest" description="Disordered" evidence="1">
    <location>
        <begin position="119"/>
        <end position="157"/>
    </location>
</feature>
<organism evidence="2 3">
    <name type="scientific">Corynebacterium variabile</name>
    <dbReference type="NCBI Taxonomy" id="1727"/>
    <lineage>
        <taxon>Bacteria</taxon>
        <taxon>Bacillati</taxon>
        <taxon>Actinomycetota</taxon>
        <taxon>Actinomycetes</taxon>
        <taxon>Mycobacteriales</taxon>
        <taxon>Corynebacteriaceae</taxon>
        <taxon>Corynebacterium</taxon>
    </lineage>
</organism>
<feature type="compositionally biased region" description="Basic and acidic residues" evidence="1">
    <location>
        <begin position="125"/>
        <end position="136"/>
    </location>
</feature>
<sequence>LSIRKSPFVALVAVLGVGGDHVKSEDTDTTSTRRFTGATVTVESLEQDRTVKALFADVDLDLRDLDFPTDREDARVIVDSRLSSVDVVVPTESDGASYLLRVDCAEVAASDVDCEQLDGTVIPSGRDKDDSSDPEHTLTVAVQSRMSEVRMRQHQTD</sequence>
<name>A0A3B9QV52_9CORY</name>
<accession>A0A3B9QV52</accession>